<dbReference type="AlphaFoldDB" id="X1H407"/>
<reference evidence="1" key="1">
    <citation type="journal article" date="2014" name="Front. Microbiol.">
        <title>High frequency of phylogenetically diverse reductive dehalogenase-homologous genes in deep subseafloor sedimentary metagenomes.</title>
        <authorList>
            <person name="Kawai M."/>
            <person name="Futagami T."/>
            <person name="Toyoda A."/>
            <person name="Takaki Y."/>
            <person name="Nishi S."/>
            <person name="Hori S."/>
            <person name="Arai W."/>
            <person name="Tsubouchi T."/>
            <person name="Morono Y."/>
            <person name="Uchiyama I."/>
            <person name="Ito T."/>
            <person name="Fujiyama A."/>
            <person name="Inagaki F."/>
            <person name="Takami H."/>
        </authorList>
    </citation>
    <scope>NUCLEOTIDE SEQUENCE</scope>
    <source>
        <strain evidence="1">Expedition CK06-06</strain>
    </source>
</reference>
<organism evidence="1">
    <name type="scientific">marine sediment metagenome</name>
    <dbReference type="NCBI Taxonomy" id="412755"/>
    <lineage>
        <taxon>unclassified sequences</taxon>
        <taxon>metagenomes</taxon>
        <taxon>ecological metagenomes</taxon>
    </lineage>
</organism>
<comment type="caution">
    <text evidence="1">The sequence shown here is derived from an EMBL/GenBank/DDBJ whole genome shotgun (WGS) entry which is preliminary data.</text>
</comment>
<accession>X1H407</accession>
<gene>
    <name evidence="1" type="ORF">S03H2_11129</name>
</gene>
<evidence type="ECO:0000313" key="1">
    <source>
        <dbReference type="EMBL" id="GAH39993.1"/>
    </source>
</evidence>
<name>X1H407_9ZZZZ</name>
<proteinExistence type="predicted"/>
<dbReference type="EMBL" id="BARU01005688">
    <property type="protein sequence ID" value="GAH39993.1"/>
    <property type="molecule type" value="Genomic_DNA"/>
</dbReference>
<sequence>MDSLDVRSTTVPEHLAYQERNRKLGRYIGVIGLQMEYKGKLGEKFKLLHVDPQTLKECAKETGWSCEILKNENGNYLVKIFK</sequence>
<protein>
    <submittedName>
        <fullName evidence="1">Uncharacterized protein</fullName>
    </submittedName>
</protein>